<dbReference type="AlphaFoldDB" id="A0A3N1D6I9"/>
<reference evidence="1 2" key="1">
    <citation type="submission" date="2018-11" db="EMBL/GenBank/DDBJ databases">
        <title>Sequencing the genomes of 1000 actinobacteria strains.</title>
        <authorList>
            <person name="Klenk H.-P."/>
        </authorList>
    </citation>
    <scope>NUCLEOTIDE SEQUENCE [LARGE SCALE GENOMIC DNA]</scope>
    <source>
        <strain evidence="1 2">DSM 44254</strain>
    </source>
</reference>
<gene>
    <name evidence="1" type="ORF">EDD29_6834</name>
</gene>
<dbReference type="InterPro" id="IPR006311">
    <property type="entry name" value="TAT_signal"/>
</dbReference>
<accession>A0A3N1D6I9</accession>
<dbReference type="RefSeq" id="WP_170201689.1">
    <property type="nucleotide sequence ID" value="NZ_RJKE01000001.1"/>
</dbReference>
<dbReference type="Proteomes" id="UP000272400">
    <property type="component" value="Unassembled WGS sequence"/>
</dbReference>
<comment type="caution">
    <text evidence="1">The sequence shown here is derived from an EMBL/GenBank/DDBJ whole genome shotgun (WGS) entry which is preliminary data.</text>
</comment>
<sequence length="53" mass="5133">MTSNRLPALSRRDLLRLGPSGAAVLGAAPLLSACADDTSPGAGATAATAPTAR</sequence>
<name>A0A3N1D6I9_9ACTN</name>
<dbReference type="EMBL" id="RJKE01000001">
    <property type="protein sequence ID" value="ROO89147.1"/>
    <property type="molecule type" value="Genomic_DNA"/>
</dbReference>
<protein>
    <submittedName>
        <fullName evidence="1">Uncharacterized protein</fullName>
    </submittedName>
</protein>
<proteinExistence type="predicted"/>
<keyword evidence="2" id="KW-1185">Reference proteome</keyword>
<organism evidence="1 2">
    <name type="scientific">Actinocorallia herbida</name>
    <dbReference type="NCBI Taxonomy" id="58109"/>
    <lineage>
        <taxon>Bacteria</taxon>
        <taxon>Bacillati</taxon>
        <taxon>Actinomycetota</taxon>
        <taxon>Actinomycetes</taxon>
        <taxon>Streptosporangiales</taxon>
        <taxon>Thermomonosporaceae</taxon>
        <taxon>Actinocorallia</taxon>
    </lineage>
</organism>
<dbReference type="PROSITE" id="PS51318">
    <property type="entry name" value="TAT"/>
    <property type="match status" value="1"/>
</dbReference>
<evidence type="ECO:0000313" key="1">
    <source>
        <dbReference type="EMBL" id="ROO89147.1"/>
    </source>
</evidence>
<evidence type="ECO:0000313" key="2">
    <source>
        <dbReference type="Proteomes" id="UP000272400"/>
    </source>
</evidence>
<dbReference type="PROSITE" id="PS51257">
    <property type="entry name" value="PROKAR_LIPOPROTEIN"/>
    <property type="match status" value="1"/>
</dbReference>